<protein>
    <submittedName>
        <fullName evidence="9">Arabinan endo-1,5-alpha-L-arabinosidase</fullName>
    </submittedName>
</protein>
<evidence type="ECO:0000256" key="8">
    <source>
        <dbReference type="PIRSR" id="PIRSR026534-3"/>
    </source>
</evidence>
<dbReference type="PANTHER" id="PTHR43301:SF3">
    <property type="entry name" value="ARABINAN ENDO-1,5-ALPHA-L-ARABINOSIDASE A-RELATED"/>
    <property type="match status" value="1"/>
</dbReference>
<feature type="binding site" evidence="7">
    <location>
        <begin position="144"/>
        <end position="147"/>
    </location>
    <ligand>
        <name>substrate</name>
    </ligand>
</feature>
<name>A0A364XYK8_9BACT</name>
<evidence type="ECO:0000313" key="9">
    <source>
        <dbReference type="EMBL" id="RAV99075.1"/>
    </source>
</evidence>
<dbReference type="Pfam" id="PF04616">
    <property type="entry name" value="Glyco_hydro_43"/>
    <property type="match status" value="1"/>
</dbReference>
<dbReference type="PIRSF" id="PIRSF026534">
    <property type="entry name" value="Endo_alpha-L-arabinosidase"/>
    <property type="match status" value="1"/>
</dbReference>
<evidence type="ECO:0000256" key="5">
    <source>
        <dbReference type="PIRNR" id="PIRNR026534"/>
    </source>
</evidence>
<dbReference type="InterPro" id="IPR006710">
    <property type="entry name" value="Glyco_hydro_43"/>
</dbReference>
<dbReference type="InterPro" id="IPR023296">
    <property type="entry name" value="Glyco_hydro_beta-prop_sf"/>
</dbReference>
<feature type="binding site" evidence="7">
    <location>
        <position position="104"/>
    </location>
    <ligand>
        <name>substrate</name>
    </ligand>
</feature>
<organism evidence="9 10">
    <name type="scientific">Pseudochryseolinea flava</name>
    <dbReference type="NCBI Taxonomy" id="2059302"/>
    <lineage>
        <taxon>Bacteria</taxon>
        <taxon>Pseudomonadati</taxon>
        <taxon>Bacteroidota</taxon>
        <taxon>Cytophagia</taxon>
        <taxon>Cytophagales</taxon>
        <taxon>Fulvivirgaceae</taxon>
        <taxon>Pseudochryseolinea</taxon>
    </lineage>
</organism>
<sequence>MVRVLLVVIIFCGLQCKTLAQNIRVHDPVMIKQNGVYYLFCTGKGISVFSSTDMKNWKEEKPVFNAPPAWAVEAVPGFKGHVWAPDVSFHNGKFYLYYSVSAFGKNTSCIGVATNETLNSQEKNFKWVDHGKVIQSVPGRDLWNAIDPNLIYDDAQIPWLVFGSFWSGMKLVKLDKTLTKIADPQEWYTVSKRSRDFKRADHDGGDAAVEAPFIFKHKQYYYLFVSFDYCCKGVDSNYKIMVGRAEKIHGPYVDKDGKRMDEGGGSLLRGGDAAWPGVGHNAVYTFDGVDYLVFHAYDAADQGKPKLKIEKLLWHDDGWPYVE</sequence>
<comment type="similarity">
    <text evidence="2 5">Belongs to the glycosyl hydrolase 43 family.</text>
</comment>
<feature type="site" description="Important for substrate recognition" evidence="8">
    <location>
        <position position="280"/>
    </location>
</feature>
<dbReference type="Gene3D" id="2.115.10.20">
    <property type="entry name" value="Glycosyl hydrolase domain, family 43"/>
    <property type="match status" value="1"/>
</dbReference>
<evidence type="ECO:0000256" key="6">
    <source>
        <dbReference type="PIRSR" id="PIRSR026534-1"/>
    </source>
</evidence>
<dbReference type="PANTHER" id="PTHR43301">
    <property type="entry name" value="ARABINAN ENDO-1,5-ALPHA-L-ARABINOSIDASE"/>
    <property type="match status" value="1"/>
</dbReference>
<dbReference type="Proteomes" id="UP000251889">
    <property type="component" value="Unassembled WGS sequence"/>
</dbReference>
<evidence type="ECO:0000256" key="1">
    <source>
        <dbReference type="ARBA" id="ARBA00004834"/>
    </source>
</evidence>
<dbReference type="GO" id="GO:0046558">
    <property type="term" value="F:arabinan endo-1,5-alpha-L-arabinosidase activity"/>
    <property type="evidence" value="ECO:0007669"/>
    <property type="project" value="InterPro"/>
</dbReference>
<dbReference type="InterPro" id="IPR016840">
    <property type="entry name" value="Glyco_hydro_43_endo_a_Ara-ase"/>
</dbReference>
<dbReference type="AlphaFoldDB" id="A0A364XYK8"/>
<accession>A0A364XYK8</accession>
<feature type="site" description="Important for catalytic activity, responsible for pKa modulation of the active site Glu and correct orientation of both the proton donor and substrate" evidence="8">
    <location>
        <position position="147"/>
    </location>
</feature>
<comment type="caution">
    <text evidence="9">The sequence shown here is derived from an EMBL/GenBank/DDBJ whole genome shotgun (WGS) entry which is preliminary data.</text>
</comment>
<comment type="pathway">
    <text evidence="1 5">Glycan metabolism; L-arabinan degradation.</text>
</comment>
<evidence type="ECO:0000313" key="10">
    <source>
        <dbReference type="Proteomes" id="UP000251889"/>
    </source>
</evidence>
<evidence type="ECO:0000256" key="2">
    <source>
        <dbReference type="ARBA" id="ARBA00009865"/>
    </source>
</evidence>
<evidence type="ECO:0000256" key="3">
    <source>
        <dbReference type="ARBA" id="ARBA00022801"/>
    </source>
</evidence>
<keyword evidence="3 5" id="KW-0378">Hydrolase</keyword>
<dbReference type="EMBL" id="QMFY01000013">
    <property type="protein sequence ID" value="RAV99075.1"/>
    <property type="molecule type" value="Genomic_DNA"/>
</dbReference>
<feature type="binding site" evidence="7">
    <location>
        <position position="27"/>
    </location>
    <ligand>
        <name>substrate</name>
    </ligand>
</feature>
<evidence type="ECO:0000256" key="4">
    <source>
        <dbReference type="ARBA" id="ARBA00023295"/>
    </source>
</evidence>
<feature type="binding site" evidence="7">
    <location>
        <begin position="164"/>
        <end position="166"/>
    </location>
    <ligand>
        <name>substrate</name>
    </ligand>
</feature>
<reference evidence="9 10" key="1">
    <citation type="submission" date="2018-06" db="EMBL/GenBank/DDBJ databases">
        <title>Chryseolinea flavus sp. nov., a member of the phylum Bacteroidetes isolated from soil.</title>
        <authorList>
            <person name="Li Y."/>
            <person name="Wang J."/>
        </authorList>
    </citation>
    <scope>NUCLEOTIDE SEQUENCE [LARGE SCALE GENOMIC DNA]</scope>
    <source>
        <strain evidence="9 10">SDU1-6</strain>
    </source>
</reference>
<evidence type="ECO:0000256" key="7">
    <source>
        <dbReference type="PIRSR" id="PIRSR026534-2"/>
    </source>
</evidence>
<keyword evidence="10" id="KW-1185">Reference proteome</keyword>
<dbReference type="GO" id="GO:0031222">
    <property type="term" value="P:arabinan catabolic process"/>
    <property type="evidence" value="ECO:0007669"/>
    <property type="project" value="UniProtKB-UniPathway"/>
</dbReference>
<dbReference type="InterPro" id="IPR050727">
    <property type="entry name" value="GH43_arabinanases"/>
</dbReference>
<dbReference type="UniPathway" id="UPA00667"/>
<feature type="active site" description="Proton acceptor" evidence="6">
    <location>
        <position position="27"/>
    </location>
</feature>
<keyword evidence="4 5" id="KW-0326">Glycosidase</keyword>
<dbReference type="SUPFAM" id="SSF75005">
    <property type="entry name" value="Arabinanase/levansucrase/invertase"/>
    <property type="match status" value="1"/>
</dbReference>
<feature type="active site" description="Proton donor" evidence="6">
    <location>
        <position position="210"/>
    </location>
</feature>
<dbReference type="OrthoDB" id="9801455at2"/>
<gene>
    <name evidence="9" type="ORF">DQQ10_21000</name>
</gene>
<proteinExistence type="inferred from homology"/>
<dbReference type="CDD" id="cd18830">
    <property type="entry name" value="GH43_CjArb43A-like"/>
    <property type="match status" value="1"/>
</dbReference>